<dbReference type="AlphaFoldDB" id="A0A6J4H5B4"/>
<feature type="non-terminal residue" evidence="2">
    <location>
        <position position="1"/>
    </location>
</feature>
<evidence type="ECO:0000313" key="2">
    <source>
        <dbReference type="EMBL" id="CAA9212914.1"/>
    </source>
</evidence>
<sequence>GQGTGRPLVLQRRDRPGREGPGQARLPGEPPRPVRHPGPGRARPGGPQGPREAQGGRGPHLERGL</sequence>
<reference evidence="2" key="1">
    <citation type="submission" date="2020-02" db="EMBL/GenBank/DDBJ databases">
        <authorList>
            <person name="Meier V. D."/>
        </authorList>
    </citation>
    <scope>NUCLEOTIDE SEQUENCE</scope>
    <source>
        <strain evidence="2">AVDCRST_MAG41</strain>
    </source>
</reference>
<proteinExistence type="predicted"/>
<organism evidence="2">
    <name type="scientific">uncultured Mycobacteriales bacterium</name>
    <dbReference type="NCBI Taxonomy" id="581187"/>
    <lineage>
        <taxon>Bacteria</taxon>
        <taxon>Bacillati</taxon>
        <taxon>Actinomycetota</taxon>
        <taxon>Actinomycetes</taxon>
        <taxon>Mycobacteriales</taxon>
        <taxon>environmental samples</taxon>
    </lineage>
</organism>
<feature type="region of interest" description="Disordered" evidence="1">
    <location>
        <begin position="1"/>
        <end position="65"/>
    </location>
</feature>
<evidence type="ECO:0000256" key="1">
    <source>
        <dbReference type="SAM" id="MobiDB-lite"/>
    </source>
</evidence>
<dbReference type="EMBL" id="CADCTP010000007">
    <property type="protein sequence ID" value="CAA9212914.1"/>
    <property type="molecule type" value="Genomic_DNA"/>
</dbReference>
<protein>
    <submittedName>
        <fullName evidence="2">Uncharacterized protein</fullName>
    </submittedName>
</protein>
<name>A0A6J4H5B4_9ACTN</name>
<feature type="non-terminal residue" evidence="2">
    <location>
        <position position="65"/>
    </location>
</feature>
<gene>
    <name evidence="2" type="ORF">AVDCRST_MAG41-68</name>
</gene>
<feature type="compositionally biased region" description="Low complexity" evidence="1">
    <location>
        <begin position="37"/>
        <end position="53"/>
    </location>
</feature>
<accession>A0A6J4H5B4</accession>